<feature type="region of interest" description="Disordered" evidence="1">
    <location>
        <begin position="1"/>
        <end position="33"/>
    </location>
</feature>
<reference evidence="2" key="1">
    <citation type="submission" date="2020-05" db="EMBL/GenBank/DDBJ databases">
        <authorList>
            <person name="Delgado-Blas J."/>
        </authorList>
    </citation>
    <scope>NUCLEOTIDE SEQUENCE</scope>
    <source>
        <strain evidence="2">BB1454</strain>
    </source>
</reference>
<name>A0AA35D791_9BURK</name>
<protein>
    <submittedName>
        <fullName evidence="2">Uncharacterized protein</fullName>
    </submittedName>
</protein>
<sequence>MGRKEPDEAIADSRTGLRVDLTIGDKNDRTEEP</sequence>
<evidence type="ECO:0000256" key="1">
    <source>
        <dbReference type="SAM" id="MobiDB-lite"/>
    </source>
</evidence>
<dbReference type="EMBL" id="CAHPSC010000023">
    <property type="protein sequence ID" value="CAB5688766.1"/>
    <property type="molecule type" value="Genomic_DNA"/>
</dbReference>
<organism evidence="2 3">
    <name type="scientific">Comamonas aquatica</name>
    <dbReference type="NCBI Taxonomy" id="225991"/>
    <lineage>
        <taxon>Bacteria</taxon>
        <taxon>Pseudomonadati</taxon>
        <taxon>Pseudomonadota</taxon>
        <taxon>Betaproteobacteria</taxon>
        <taxon>Burkholderiales</taxon>
        <taxon>Comamonadaceae</taxon>
        <taxon>Comamonas</taxon>
    </lineage>
</organism>
<dbReference type="Proteomes" id="UP000834458">
    <property type="component" value="Unassembled WGS sequence"/>
</dbReference>
<gene>
    <name evidence="2" type="ORF">GHA_01875</name>
</gene>
<feature type="compositionally biased region" description="Basic and acidic residues" evidence="1">
    <location>
        <begin position="23"/>
        <end position="33"/>
    </location>
</feature>
<evidence type="ECO:0000313" key="3">
    <source>
        <dbReference type="Proteomes" id="UP000834458"/>
    </source>
</evidence>
<comment type="caution">
    <text evidence="2">The sequence shown here is derived from an EMBL/GenBank/DDBJ whole genome shotgun (WGS) entry which is preliminary data.</text>
</comment>
<dbReference type="AlphaFoldDB" id="A0AA35D791"/>
<evidence type="ECO:0000313" key="2">
    <source>
        <dbReference type="EMBL" id="CAB5688766.1"/>
    </source>
</evidence>
<proteinExistence type="predicted"/>
<accession>A0AA35D791</accession>